<keyword evidence="8" id="KW-0479">Metal-binding</keyword>
<evidence type="ECO:0000256" key="2">
    <source>
        <dbReference type="ARBA" id="ARBA00022448"/>
    </source>
</evidence>
<keyword evidence="8" id="KW-0249">Electron transport</keyword>
<evidence type="ECO:0000313" key="11">
    <source>
        <dbReference type="Proteomes" id="UP001595886"/>
    </source>
</evidence>
<evidence type="ECO:0000256" key="4">
    <source>
        <dbReference type="ARBA" id="ARBA00022692"/>
    </source>
</evidence>
<keyword evidence="7 8" id="KW-0472">Membrane</keyword>
<feature type="transmembrane region" description="Helical" evidence="8">
    <location>
        <begin position="159"/>
        <end position="176"/>
    </location>
</feature>
<dbReference type="InterPro" id="IPR013130">
    <property type="entry name" value="Fe3_Rdtase_TM_dom"/>
</dbReference>
<feature type="transmembrane region" description="Helical" evidence="8">
    <location>
        <begin position="87"/>
        <end position="112"/>
    </location>
</feature>
<comment type="similarity">
    <text evidence="8">Belongs to the MsrQ family.</text>
</comment>
<dbReference type="EMBL" id="JBHSHD010000010">
    <property type="protein sequence ID" value="MFC4821471.1"/>
    <property type="molecule type" value="Genomic_DNA"/>
</dbReference>
<feature type="transmembrane region" description="Helical" evidence="8">
    <location>
        <begin position="188"/>
        <end position="206"/>
    </location>
</feature>
<keyword evidence="4 8" id="KW-0812">Transmembrane</keyword>
<dbReference type="PANTHER" id="PTHR36964">
    <property type="entry name" value="PROTEIN-METHIONINE-SULFOXIDE REDUCTASE HEME-BINDING SUBUNIT MSRQ"/>
    <property type="match status" value="1"/>
</dbReference>
<keyword evidence="8" id="KW-1003">Cell membrane</keyword>
<feature type="transmembrane region" description="Helical" evidence="8">
    <location>
        <begin position="56"/>
        <end position="75"/>
    </location>
</feature>
<evidence type="ECO:0000256" key="8">
    <source>
        <dbReference type="HAMAP-Rule" id="MF_01207"/>
    </source>
</evidence>
<keyword evidence="5 8" id="KW-1133">Transmembrane helix</keyword>
<name>A0ABV9QWP6_9GAMM</name>
<comment type="cofactor">
    <cofactor evidence="8">
        <name>FMN</name>
        <dbReference type="ChEBI" id="CHEBI:58210"/>
    </cofactor>
    <text evidence="8">Binds 1 FMN per subunit.</text>
</comment>
<dbReference type="InterPro" id="IPR022837">
    <property type="entry name" value="MsrQ-like"/>
</dbReference>
<evidence type="ECO:0000256" key="1">
    <source>
        <dbReference type="ARBA" id="ARBA00004141"/>
    </source>
</evidence>
<keyword evidence="8" id="KW-0288">FMN</keyword>
<comment type="function">
    <text evidence="8">Part of the MsrPQ system that repairs oxidized periplasmic proteins containing methionine sulfoxide residues (Met-O), using respiratory chain electrons. Thus protects these proteins from oxidative-stress damage caused by reactive species of oxygen and chlorine generated by the host defense mechanisms. MsrPQ is essential for the maintenance of envelope integrity under bleach stress, rescuing a wide series of structurally unrelated periplasmic proteins from methionine oxidation. MsrQ provides electrons for reduction to the reductase catalytic subunit MsrP, using the quinone pool of the respiratory chain.</text>
</comment>
<evidence type="ECO:0000256" key="5">
    <source>
        <dbReference type="ARBA" id="ARBA00022989"/>
    </source>
</evidence>
<feature type="transmembrane region" description="Helical" evidence="8">
    <location>
        <begin position="124"/>
        <end position="147"/>
    </location>
</feature>
<keyword evidence="6 8" id="KW-0408">Iron</keyword>
<comment type="subcellular location">
    <subcellularLocation>
        <location evidence="8">Cell membrane</location>
        <topology evidence="8">Multi-pass membrane protein</topology>
    </subcellularLocation>
    <subcellularLocation>
        <location evidence="1">Membrane</location>
        <topology evidence="1">Multi-pass membrane protein</topology>
    </subcellularLocation>
</comment>
<evidence type="ECO:0000256" key="3">
    <source>
        <dbReference type="ARBA" id="ARBA00022617"/>
    </source>
</evidence>
<feature type="domain" description="Ferric oxidoreductase" evidence="9">
    <location>
        <begin position="55"/>
        <end position="166"/>
    </location>
</feature>
<comment type="cofactor">
    <cofactor evidence="8">
        <name>heme b</name>
        <dbReference type="ChEBI" id="CHEBI:60344"/>
    </cofactor>
    <text evidence="8">Binds 1 heme b (iron(II)-protoporphyrin IX) group per subunit.</text>
</comment>
<protein>
    <recommendedName>
        <fullName evidence="8">Protein-methionine-sulfoxide reductase heme-binding subunit MsrQ</fullName>
    </recommendedName>
    <alternativeName>
        <fullName evidence="8">Flavocytochrome MsrQ</fullName>
    </alternativeName>
</protein>
<gene>
    <name evidence="8" type="primary">msrQ</name>
    <name evidence="10" type="ORF">ACFO6Q_14145</name>
</gene>
<comment type="subunit">
    <text evidence="8">Heterodimer of a catalytic subunit (MsrP) and a heme-binding subunit (MsrQ).</text>
</comment>
<keyword evidence="2 8" id="KW-0813">Transport</keyword>
<dbReference type="RefSeq" id="WP_380021748.1">
    <property type="nucleotide sequence ID" value="NZ_JBHSHD010000010.1"/>
</dbReference>
<evidence type="ECO:0000313" key="10">
    <source>
        <dbReference type="EMBL" id="MFC4821471.1"/>
    </source>
</evidence>
<evidence type="ECO:0000259" key="9">
    <source>
        <dbReference type="Pfam" id="PF01794"/>
    </source>
</evidence>
<reference evidence="11" key="1">
    <citation type="journal article" date="2019" name="Int. J. Syst. Evol. Microbiol.">
        <title>The Global Catalogue of Microorganisms (GCM) 10K type strain sequencing project: providing services to taxonomists for standard genome sequencing and annotation.</title>
        <authorList>
            <consortium name="The Broad Institute Genomics Platform"/>
            <consortium name="The Broad Institute Genome Sequencing Center for Infectious Disease"/>
            <person name="Wu L."/>
            <person name="Ma J."/>
        </authorList>
    </citation>
    <scope>NUCLEOTIDE SEQUENCE [LARGE SCALE GENOMIC DNA]</scope>
    <source>
        <strain evidence="11">CCUG 30340</strain>
    </source>
</reference>
<sequence>MEATVAARPRKRIDRIAASKPLVFALCLLPLAWLAWDTLHGRLGTDPVARLEHRSGIWALRLLLATLAITPLRLLTKWHWLVRYRRMLGLFAFFYASVHLTIYLVVDLGGFWSQIFEEIAKKPYITVGFAAWLLMIPLAVTSTKAMMRRLGANWLRLHRLVYVVGLCGALHFLWLVKSGNTIAVREPVVYLAIVLLLLAARVPGWLRRRTLPPRGA</sequence>
<keyword evidence="11" id="KW-1185">Reference proteome</keyword>
<comment type="caution">
    <text evidence="10">The sequence shown here is derived from an EMBL/GenBank/DDBJ whole genome shotgun (WGS) entry which is preliminary data.</text>
</comment>
<dbReference type="PANTHER" id="PTHR36964:SF1">
    <property type="entry name" value="PROTEIN-METHIONINE-SULFOXIDE REDUCTASE HEME-BINDING SUBUNIT MSRQ"/>
    <property type="match status" value="1"/>
</dbReference>
<dbReference type="Pfam" id="PF01794">
    <property type="entry name" value="Ferric_reduct"/>
    <property type="match status" value="1"/>
</dbReference>
<evidence type="ECO:0000256" key="7">
    <source>
        <dbReference type="ARBA" id="ARBA00023136"/>
    </source>
</evidence>
<proteinExistence type="inferred from homology"/>
<dbReference type="Proteomes" id="UP001595886">
    <property type="component" value="Unassembled WGS sequence"/>
</dbReference>
<feature type="transmembrane region" description="Helical" evidence="8">
    <location>
        <begin position="17"/>
        <end position="36"/>
    </location>
</feature>
<keyword evidence="3 8" id="KW-0349">Heme</keyword>
<organism evidence="10 11">
    <name type="scientific">Dokdonella ginsengisoli</name>
    <dbReference type="NCBI Taxonomy" id="363846"/>
    <lineage>
        <taxon>Bacteria</taxon>
        <taxon>Pseudomonadati</taxon>
        <taxon>Pseudomonadota</taxon>
        <taxon>Gammaproteobacteria</taxon>
        <taxon>Lysobacterales</taxon>
        <taxon>Rhodanobacteraceae</taxon>
        <taxon>Dokdonella</taxon>
    </lineage>
</organism>
<keyword evidence="8" id="KW-0285">Flavoprotein</keyword>
<accession>A0ABV9QWP6</accession>
<dbReference type="HAMAP" id="MF_01207">
    <property type="entry name" value="MsrQ"/>
    <property type="match status" value="1"/>
</dbReference>
<evidence type="ECO:0000256" key="6">
    <source>
        <dbReference type="ARBA" id="ARBA00023004"/>
    </source>
</evidence>